<dbReference type="InterPro" id="IPR023415">
    <property type="entry name" value="LDLR_class-A_CS"/>
</dbReference>
<keyword evidence="11" id="KW-0325">Glycoprotein</keyword>
<dbReference type="Pfam" id="PF07645">
    <property type="entry name" value="EGF_CA"/>
    <property type="match status" value="1"/>
</dbReference>
<dbReference type="SUPFAM" id="SSF63825">
    <property type="entry name" value="YWTD domain"/>
    <property type="match status" value="2"/>
</dbReference>
<evidence type="ECO:0000256" key="7">
    <source>
        <dbReference type="ARBA" id="ARBA00022989"/>
    </source>
</evidence>
<dbReference type="InterPro" id="IPR000742">
    <property type="entry name" value="EGF"/>
</dbReference>
<evidence type="ECO:0000259" key="15">
    <source>
        <dbReference type="PROSITE" id="PS01186"/>
    </source>
</evidence>
<feature type="repeat" description="LDL-receptor class B" evidence="13">
    <location>
        <begin position="543"/>
        <end position="592"/>
    </location>
</feature>
<evidence type="ECO:0000256" key="6">
    <source>
        <dbReference type="ARBA" id="ARBA00022837"/>
    </source>
</evidence>
<dbReference type="EMBL" id="JACTAM010000022">
    <property type="protein sequence ID" value="KAI2650471.1"/>
    <property type="molecule type" value="Genomic_DNA"/>
</dbReference>
<keyword evidence="2" id="KW-0245">EGF-like domain</keyword>
<feature type="disulfide bond" evidence="12">
    <location>
        <begin position="1069"/>
        <end position="1087"/>
    </location>
</feature>
<dbReference type="SMART" id="SM00179">
    <property type="entry name" value="EGF_CA"/>
    <property type="match status" value="1"/>
</dbReference>
<feature type="disulfide bond" evidence="12">
    <location>
        <begin position="1031"/>
        <end position="1049"/>
    </location>
</feature>
<evidence type="ECO:0000256" key="13">
    <source>
        <dbReference type="PROSITE-ProRule" id="PRU00461"/>
    </source>
</evidence>
<feature type="disulfide bond" evidence="12">
    <location>
        <begin position="737"/>
        <end position="755"/>
    </location>
</feature>
<feature type="disulfide bond" evidence="12">
    <location>
        <begin position="1062"/>
        <end position="1074"/>
    </location>
</feature>
<dbReference type="InterPro" id="IPR049883">
    <property type="entry name" value="NOTCH1_EGF-like"/>
</dbReference>
<keyword evidence="6" id="KW-0106">Calcium</keyword>
<dbReference type="InterPro" id="IPR011042">
    <property type="entry name" value="6-blade_b-propeller_TolB-like"/>
</dbReference>
<keyword evidence="7 14" id="KW-1133">Transmembrane helix</keyword>
<keyword evidence="4 14" id="KW-0812">Transmembrane</keyword>
<dbReference type="InterPro" id="IPR009030">
    <property type="entry name" value="Growth_fac_rcpt_cys_sf"/>
</dbReference>
<reference evidence="16 17" key="1">
    <citation type="submission" date="2022-01" db="EMBL/GenBank/DDBJ databases">
        <title>A high-quality chromosome-level genome assembly of rohu carp, Labeo rohita.</title>
        <authorList>
            <person name="Arick M.A. II"/>
            <person name="Hsu C.-Y."/>
            <person name="Magbanua Z."/>
            <person name="Pechanova O."/>
            <person name="Grover C."/>
            <person name="Miller E."/>
            <person name="Thrash A."/>
            <person name="Ezzel L."/>
            <person name="Alam S."/>
            <person name="Benzie J."/>
            <person name="Hamilton M."/>
            <person name="Karsi A."/>
            <person name="Lawrence M.L."/>
            <person name="Peterson D.G."/>
        </authorList>
    </citation>
    <scope>NUCLEOTIDE SEQUENCE [LARGE SCALE GENOMIC DNA]</scope>
    <source>
        <strain evidence="17">BAU-BD-2019</strain>
        <tissue evidence="16">Blood</tissue>
    </source>
</reference>
<gene>
    <name evidence="16" type="ORF">H4Q32_000467</name>
</gene>
<dbReference type="PROSITE" id="PS50068">
    <property type="entry name" value="LDLRA_2"/>
    <property type="match status" value="7"/>
</dbReference>
<comment type="caution">
    <text evidence="16">The sequence shown here is derived from an EMBL/GenBank/DDBJ whole genome shotgun (WGS) entry which is preliminary data.</text>
</comment>
<feature type="disulfide bond" evidence="12">
    <location>
        <begin position="1043"/>
        <end position="1058"/>
    </location>
</feature>
<feature type="repeat" description="LDL-receptor class B" evidence="13">
    <location>
        <begin position="263"/>
        <end position="306"/>
    </location>
</feature>
<dbReference type="SMART" id="SM00192">
    <property type="entry name" value="LDLa"/>
    <property type="match status" value="7"/>
</dbReference>
<dbReference type="InterPro" id="IPR036055">
    <property type="entry name" value="LDL_receptor-like_sf"/>
</dbReference>
<evidence type="ECO:0000256" key="14">
    <source>
        <dbReference type="SAM" id="Phobius"/>
    </source>
</evidence>
<dbReference type="InterPro" id="IPR000033">
    <property type="entry name" value="LDLR_classB_rpt"/>
</dbReference>
<dbReference type="InterPro" id="IPR001881">
    <property type="entry name" value="EGF-like_Ca-bd_dom"/>
</dbReference>
<feature type="repeat" description="LDL-receptor class B" evidence="13">
    <location>
        <begin position="219"/>
        <end position="262"/>
    </location>
</feature>
<protein>
    <submittedName>
        <fullName evidence="16">Low-density lipoprotein receptor-related protein 1B</fullName>
    </submittedName>
</protein>
<keyword evidence="10 16" id="KW-0675">Receptor</keyword>
<dbReference type="InterPro" id="IPR002172">
    <property type="entry name" value="LDrepeatLR_classA_rpt"/>
</dbReference>
<evidence type="ECO:0000256" key="9">
    <source>
        <dbReference type="ARBA" id="ARBA00023157"/>
    </source>
</evidence>
<keyword evidence="3" id="KW-0254">Endocytosis</keyword>
<evidence type="ECO:0000256" key="10">
    <source>
        <dbReference type="ARBA" id="ARBA00023170"/>
    </source>
</evidence>
<dbReference type="Gene3D" id="2.120.10.30">
    <property type="entry name" value="TolB, C-terminal domain"/>
    <property type="match status" value="2"/>
</dbReference>
<name>A0ABQ8LKT9_LABRO</name>
<accession>A0ABQ8LKT9</accession>
<dbReference type="PANTHER" id="PTHR22722:SF5">
    <property type="entry name" value="LOW-DENSITY LIPOPROTEIN RECEPTOR-RELATED PROTEIN 1B"/>
    <property type="match status" value="1"/>
</dbReference>
<dbReference type="Proteomes" id="UP000830375">
    <property type="component" value="Unassembled WGS sequence"/>
</dbReference>
<dbReference type="Pfam" id="PF00057">
    <property type="entry name" value="Ldl_recept_a"/>
    <property type="match status" value="7"/>
</dbReference>
<dbReference type="PROSITE" id="PS51120">
    <property type="entry name" value="LDLRB"/>
    <property type="match status" value="6"/>
</dbReference>
<dbReference type="SMART" id="SM00135">
    <property type="entry name" value="LY"/>
    <property type="match status" value="8"/>
</dbReference>
<keyword evidence="16" id="KW-0449">Lipoprotein</keyword>
<keyword evidence="8 14" id="KW-0472">Membrane</keyword>
<dbReference type="SUPFAM" id="SSF57424">
    <property type="entry name" value="LDL receptor-like module"/>
    <property type="match status" value="7"/>
</dbReference>
<sequence>MRNGTSCFCGEGFELDEDGRRCRDHDECRDYGTCSQICMNTQGSYRCGCTDGFSLQANRRSCKAKTDPGDKPPVLLTANMNSISVVYLNGSSMPNLKSMETNGTQILDFIYREESLCWLSLAQDTGQLWCARMTKLKGFSEKHQIRIGQNLQNVEHMAIDWLTGNFYFVDRVNDRIFVCSEQGDACVTIIDLDIQNPKGLALDPIMGFRFKTDPFSSSRKLFFTDYGTVAKVERCNMDGTNRTRIVEYKTEQPTAVTLDLVRKLVYWADAYLDFIEVVDYNGKNRQTIIQGNSVSHLYGLTLFEDYLFATCSEPSRESKVDIFRINRFNSSDTNTVATLENARAVRVYHRLAQPTVRTHACSPDPHGRKGGCSHICLLSHNYKSRVCRCRTGHVLASDGKSCKKPKNELFLFYGKGRPGVIRGLDMNIKSGDEHLIQIEGLVSPRALDFHAESSYIYFADTTSFLIGRQKIDGTARETILKDELDNVEGISVDWIGNNLFWTNDGYRKTINVAGLDRPSQTRRTLLEGNMSHPRAIVVDPLNGWMYWTDWEEDELIDSRGRIEKAWMDGSHRQIFVTSNMLWPNGLTLDHSSSVMYWCDAYFDHIEKIYLNGSHRTVVYSGKELNHPFGIAHYQNYIFWTDYMNASIFRLDLSSNDVALMRAERPPLFGIQVYDPQSQKGNYEYCVCVCVCVYKRQSEPTVCVCISVCAFSNILFLPFSAPSEVMKTKRCGPAEFQCQNLRCIQLSWKCDGDDDCADGSDEDPHLCCRSPLAFVIQPRTYKNQGCFYTNRSCPADQFKCLNNRCIPKRWLCDGTDDCGSNEDESNRTCSVFFKKKCLGIITIIIINLSVLFLFIVMGFNHCYSDNIICFVLYFKNRSIFPKPASRASFPARMDAASRRTGAVTVMMTAGISRMSLRHVVSLPHAERFEVLPSVFPYFIFAIIIFLVAFIRSTGRRKPVVTAGVVCDSTVQLVWCDATKTPLSVYFETCVRQVSASVSWEIRQTVQSSAETNSAFVVLGDFPTCEPLTQFGCTNGKCISVKWHCDSEDDCGDGSDEVGCVHACSVAQFQCSSGKCIPEHWMCDGDNDCGDLSDENATCSRTALSAINDCSDKEFHCRGDGTCVPEIWRCDGDKDCEDGSDEFACEGAKRVCDPKAKFTCKVSGKCISKDWVCDGDIDCEDQSDEEGCEVSVCKPPKFPCGNDTSVCLPPERICNGWRDCADHSDEGPYCGESWDGGC</sequence>
<dbReference type="SMART" id="SM00181">
    <property type="entry name" value="EGF"/>
    <property type="match status" value="3"/>
</dbReference>
<feature type="domain" description="EGF-like" evidence="15">
    <location>
        <begin position="47"/>
        <end position="62"/>
    </location>
</feature>
<evidence type="ECO:0000313" key="17">
    <source>
        <dbReference type="Proteomes" id="UP000830375"/>
    </source>
</evidence>
<evidence type="ECO:0000256" key="12">
    <source>
        <dbReference type="PROSITE-ProRule" id="PRU00124"/>
    </source>
</evidence>
<dbReference type="PANTHER" id="PTHR22722">
    <property type="entry name" value="LOW-DENSITY LIPOPROTEIN RECEPTOR-RELATED PROTEIN 2-RELATED"/>
    <property type="match status" value="1"/>
</dbReference>
<evidence type="ECO:0000313" key="16">
    <source>
        <dbReference type="EMBL" id="KAI2650471.1"/>
    </source>
</evidence>
<dbReference type="SUPFAM" id="SSF57184">
    <property type="entry name" value="Growth factor receptor domain"/>
    <property type="match status" value="1"/>
</dbReference>
<evidence type="ECO:0000256" key="5">
    <source>
        <dbReference type="ARBA" id="ARBA00022737"/>
    </source>
</evidence>
<feature type="repeat" description="LDL-receptor class B" evidence="13">
    <location>
        <begin position="454"/>
        <end position="496"/>
    </location>
</feature>
<evidence type="ECO:0000256" key="2">
    <source>
        <dbReference type="ARBA" id="ARBA00022536"/>
    </source>
</evidence>
<evidence type="ECO:0000256" key="11">
    <source>
        <dbReference type="ARBA" id="ARBA00023180"/>
    </source>
</evidence>
<feature type="repeat" description="LDL-receptor class B" evidence="13">
    <location>
        <begin position="497"/>
        <end position="542"/>
    </location>
</feature>
<comment type="subcellular location">
    <subcellularLocation>
        <location evidence="1">Membrane</location>
        <topology evidence="1">Single-pass membrane protein</topology>
    </subcellularLocation>
</comment>
<keyword evidence="17" id="KW-1185">Reference proteome</keyword>
<evidence type="ECO:0000256" key="4">
    <source>
        <dbReference type="ARBA" id="ARBA00022692"/>
    </source>
</evidence>
<evidence type="ECO:0000256" key="3">
    <source>
        <dbReference type="ARBA" id="ARBA00022583"/>
    </source>
</evidence>
<feature type="transmembrane region" description="Helical" evidence="14">
    <location>
        <begin position="929"/>
        <end position="949"/>
    </location>
</feature>
<dbReference type="PROSITE" id="PS01186">
    <property type="entry name" value="EGF_2"/>
    <property type="match status" value="1"/>
</dbReference>
<evidence type="ECO:0000256" key="1">
    <source>
        <dbReference type="ARBA" id="ARBA00004167"/>
    </source>
</evidence>
<dbReference type="Pfam" id="PF00058">
    <property type="entry name" value="Ldl_recept_b"/>
    <property type="match status" value="3"/>
</dbReference>
<dbReference type="InterPro" id="IPR051221">
    <property type="entry name" value="LDLR-related"/>
</dbReference>
<feature type="repeat" description="LDL-receptor class B" evidence="13">
    <location>
        <begin position="593"/>
        <end position="636"/>
    </location>
</feature>
<dbReference type="InterPro" id="IPR018097">
    <property type="entry name" value="EGF_Ca-bd_CS"/>
</dbReference>
<evidence type="ECO:0000256" key="8">
    <source>
        <dbReference type="ARBA" id="ARBA00023136"/>
    </source>
</evidence>
<proteinExistence type="predicted"/>
<feature type="disulfide bond" evidence="12">
    <location>
        <begin position="730"/>
        <end position="742"/>
    </location>
</feature>
<dbReference type="CDD" id="cd00112">
    <property type="entry name" value="LDLa"/>
    <property type="match status" value="6"/>
</dbReference>
<dbReference type="PROSITE" id="PS01209">
    <property type="entry name" value="LDLRA_1"/>
    <property type="match status" value="4"/>
</dbReference>
<comment type="caution">
    <text evidence="12">Lacks conserved residue(s) required for the propagation of feature annotation.</text>
</comment>
<organism evidence="16 17">
    <name type="scientific">Labeo rohita</name>
    <name type="common">Indian major carp</name>
    <name type="synonym">Cyprinus rohita</name>
    <dbReference type="NCBI Taxonomy" id="84645"/>
    <lineage>
        <taxon>Eukaryota</taxon>
        <taxon>Metazoa</taxon>
        <taxon>Chordata</taxon>
        <taxon>Craniata</taxon>
        <taxon>Vertebrata</taxon>
        <taxon>Euteleostomi</taxon>
        <taxon>Actinopterygii</taxon>
        <taxon>Neopterygii</taxon>
        <taxon>Teleostei</taxon>
        <taxon>Ostariophysi</taxon>
        <taxon>Cypriniformes</taxon>
        <taxon>Cyprinidae</taxon>
        <taxon>Labeoninae</taxon>
        <taxon>Labeonini</taxon>
        <taxon>Labeo</taxon>
    </lineage>
</organism>
<feature type="disulfide bond" evidence="12">
    <location>
        <begin position="1171"/>
        <end position="1186"/>
    </location>
</feature>
<feature type="disulfide bond" evidence="12">
    <location>
        <begin position="792"/>
        <end position="804"/>
    </location>
</feature>
<dbReference type="Gene3D" id="2.10.25.10">
    <property type="entry name" value="Laminin"/>
    <property type="match status" value="3"/>
</dbReference>
<feature type="transmembrane region" description="Helical" evidence="14">
    <location>
        <begin position="836"/>
        <end position="856"/>
    </location>
</feature>
<feature type="disulfide bond" evidence="12">
    <location>
        <begin position="799"/>
        <end position="817"/>
    </location>
</feature>
<dbReference type="PRINTS" id="PR00261">
    <property type="entry name" value="LDLRECEPTOR"/>
</dbReference>
<dbReference type="Gene3D" id="4.10.400.10">
    <property type="entry name" value="Low-density Lipoprotein Receptor"/>
    <property type="match status" value="7"/>
</dbReference>
<dbReference type="CDD" id="cd00054">
    <property type="entry name" value="EGF_CA"/>
    <property type="match status" value="1"/>
</dbReference>
<keyword evidence="5" id="KW-0677">Repeat</keyword>
<feature type="disulfide bond" evidence="12">
    <location>
        <begin position="1128"/>
        <end position="1143"/>
    </location>
</feature>
<keyword evidence="9 12" id="KW-1015">Disulfide bond</keyword>
<dbReference type="PROSITE" id="PS01187">
    <property type="entry name" value="EGF_CA"/>
    <property type="match status" value="1"/>
</dbReference>